<feature type="compositionally biased region" description="Basic and acidic residues" evidence="1">
    <location>
        <begin position="47"/>
        <end position="58"/>
    </location>
</feature>
<dbReference type="EMBL" id="CAEKKB010000007">
    <property type="protein sequence ID" value="CAB4316554.1"/>
    <property type="molecule type" value="Genomic_DNA"/>
</dbReference>
<organism evidence="2 3">
    <name type="scientific">Prunus armeniaca</name>
    <name type="common">Apricot</name>
    <name type="synonym">Armeniaca vulgaris</name>
    <dbReference type="NCBI Taxonomy" id="36596"/>
    <lineage>
        <taxon>Eukaryota</taxon>
        <taxon>Viridiplantae</taxon>
        <taxon>Streptophyta</taxon>
        <taxon>Embryophyta</taxon>
        <taxon>Tracheophyta</taxon>
        <taxon>Spermatophyta</taxon>
        <taxon>Magnoliopsida</taxon>
        <taxon>eudicotyledons</taxon>
        <taxon>Gunneridae</taxon>
        <taxon>Pentapetalae</taxon>
        <taxon>rosids</taxon>
        <taxon>fabids</taxon>
        <taxon>Rosales</taxon>
        <taxon>Rosaceae</taxon>
        <taxon>Amygdaloideae</taxon>
        <taxon>Amygdaleae</taxon>
        <taxon>Prunus</taxon>
    </lineage>
</organism>
<feature type="region of interest" description="Disordered" evidence="1">
    <location>
        <begin position="47"/>
        <end position="86"/>
    </location>
</feature>
<accession>A0A6J5XZM3</accession>
<name>A0A6J5XZM3_PRUAR</name>
<evidence type="ECO:0000313" key="3">
    <source>
        <dbReference type="Proteomes" id="UP000507245"/>
    </source>
</evidence>
<reference evidence="3" key="1">
    <citation type="journal article" date="2020" name="Genome Biol.">
        <title>Gamete binning: chromosome-level and haplotype-resolved genome assembly enabled by high-throughput single-cell sequencing of gamete genomes.</title>
        <authorList>
            <person name="Campoy J.A."/>
            <person name="Sun H."/>
            <person name="Goel M."/>
            <person name="Jiao W.-B."/>
            <person name="Folz-Donahue K."/>
            <person name="Wang N."/>
            <person name="Rubio M."/>
            <person name="Liu C."/>
            <person name="Kukat C."/>
            <person name="Ruiz D."/>
            <person name="Huettel B."/>
            <person name="Schneeberger K."/>
        </authorList>
    </citation>
    <scope>NUCLEOTIDE SEQUENCE [LARGE SCALE GENOMIC DNA]</scope>
    <source>
        <strain evidence="3">cv. Rojo Pasion</strain>
    </source>
</reference>
<dbReference type="OrthoDB" id="10524936at2759"/>
<sequence>MSAGWFSQPCSEIEDRIFKHCPCSLVFQQEKEKKKAQAKANIAEKESPLVDMIKRESSAKSAAANSRQGEKRPNAPIQGDSPTGNIMPSQTFLRHRKVSRNLSPQGAVHPFFFLNKLNRICCRFPKAGRASFLFSFGLGRAIGYYFVRCSDKLMSLHTFIY</sequence>
<dbReference type="Proteomes" id="UP000507245">
    <property type="component" value="Unassembled WGS sequence"/>
</dbReference>
<dbReference type="AlphaFoldDB" id="A0A6J5XZM3"/>
<gene>
    <name evidence="2" type="ORF">ORAREDHAP_LOCUS42349</name>
</gene>
<evidence type="ECO:0000256" key="1">
    <source>
        <dbReference type="SAM" id="MobiDB-lite"/>
    </source>
</evidence>
<protein>
    <submittedName>
        <fullName evidence="2">Uncharacterized protein</fullName>
    </submittedName>
</protein>
<proteinExistence type="predicted"/>
<keyword evidence="3" id="KW-1185">Reference proteome</keyword>
<evidence type="ECO:0000313" key="2">
    <source>
        <dbReference type="EMBL" id="CAB4316554.1"/>
    </source>
</evidence>